<proteinExistence type="predicted"/>
<protein>
    <submittedName>
        <fullName evidence="2">Uncharacterized protein</fullName>
    </submittedName>
</protein>
<feature type="region of interest" description="Disordered" evidence="1">
    <location>
        <begin position="206"/>
        <end position="237"/>
    </location>
</feature>
<comment type="caution">
    <text evidence="2">The sequence shown here is derived from an EMBL/GenBank/DDBJ whole genome shotgun (WGS) entry which is preliminary data.</text>
</comment>
<feature type="compositionally biased region" description="Low complexity" evidence="1">
    <location>
        <begin position="206"/>
        <end position="225"/>
    </location>
</feature>
<feature type="region of interest" description="Disordered" evidence="1">
    <location>
        <begin position="606"/>
        <end position="642"/>
    </location>
</feature>
<evidence type="ECO:0000256" key="1">
    <source>
        <dbReference type="SAM" id="MobiDB-lite"/>
    </source>
</evidence>
<feature type="compositionally biased region" description="Low complexity" evidence="1">
    <location>
        <begin position="348"/>
        <end position="357"/>
    </location>
</feature>
<organism evidence="2 3">
    <name type="scientific">Nocardioides hankookensis</name>
    <dbReference type="NCBI Taxonomy" id="443157"/>
    <lineage>
        <taxon>Bacteria</taxon>
        <taxon>Bacillati</taxon>
        <taxon>Actinomycetota</taxon>
        <taxon>Actinomycetes</taxon>
        <taxon>Propionibacteriales</taxon>
        <taxon>Nocardioidaceae</taxon>
        <taxon>Nocardioides</taxon>
    </lineage>
</organism>
<feature type="region of interest" description="Disordered" evidence="1">
    <location>
        <begin position="328"/>
        <end position="357"/>
    </location>
</feature>
<feature type="compositionally biased region" description="Pro residues" evidence="1">
    <location>
        <begin position="612"/>
        <end position="629"/>
    </location>
</feature>
<dbReference type="RefSeq" id="WP_379156998.1">
    <property type="nucleotide sequence ID" value="NZ_JBHSRJ010000006.1"/>
</dbReference>
<keyword evidence="3" id="KW-1185">Reference proteome</keyword>
<accession>A0ABW1LM92</accession>
<sequence>MRPTGNSQATSSDSTRAASVWARLAPRLAARGRVRISRDGGRNYPRKYERFASAELPNTPAAVRVYDVNGCAPVFVVDLDSAKSSASQVERDFDALIGLLERTGLRSWFSDHSPNGGRHVYVPLTEPAPFEEVRAAARLLAGRLRTVDPLPLASIDSGCIRPPGARHKSGGHQVLDGPVEHAEAALDAPNDTRAWQRFRAELSRHTAPLASPASGSSMSSGSTTADPEGRLPALPGHLKPSEAFQTIARTGEYPTTRYASPSEARQAVLWAAVAAGWSFVDVARRVEDGTWAGLASFYARYRPHQRHNALSRDWRKAYMFETRRREAHEKTSVRLRPTSPQKSHGAEGSSPVPVGSVQVAGRGDASARVREWLAAVDLLHGSDSDLGVRAVLYALAEAAVLTGSLTVEHGNRALAIGTGLHERSVGRALQVLLDEPPDRALIDLVRPARGVRANAYELRIPALLVPACEAKPWRAGRVHAIRPVFRELGLAAAFVYAALEREQAGQNSSGDTSAPIGGRELAAKARVGVTATYDALATLAAHGLAERAPAGSDGPGGWILGTASLTQLAEAWGIADTIRAQIERYRAERRAWRRWLVEHGLLDPQFVDATRAPPPPPPRTAPQRPPGLPERPFLVPAAAGGTPWADDEAGMLAFLERELGAHQLTPGNGSAVS</sequence>
<evidence type="ECO:0000313" key="3">
    <source>
        <dbReference type="Proteomes" id="UP001596135"/>
    </source>
</evidence>
<dbReference type="Gene3D" id="3.90.920.10">
    <property type="entry name" value="DNA primase, PRIM domain"/>
    <property type="match status" value="1"/>
</dbReference>
<dbReference type="Proteomes" id="UP001596135">
    <property type="component" value="Unassembled WGS sequence"/>
</dbReference>
<reference evidence="3" key="1">
    <citation type="journal article" date="2019" name="Int. J. Syst. Evol. Microbiol.">
        <title>The Global Catalogue of Microorganisms (GCM) 10K type strain sequencing project: providing services to taxonomists for standard genome sequencing and annotation.</title>
        <authorList>
            <consortium name="The Broad Institute Genomics Platform"/>
            <consortium name="The Broad Institute Genome Sequencing Center for Infectious Disease"/>
            <person name="Wu L."/>
            <person name="Ma J."/>
        </authorList>
    </citation>
    <scope>NUCLEOTIDE SEQUENCE [LARGE SCALE GENOMIC DNA]</scope>
    <source>
        <strain evidence="3">CCUG 54522</strain>
    </source>
</reference>
<name>A0ABW1LM92_9ACTN</name>
<dbReference type="EMBL" id="JBHSRJ010000006">
    <property type="protein sequence ID" value="MFC6044854.1"/>
    <property type="molecule type" value="Genomic_DNA"/>
</dbReference>
<evidence type="ECO:0000313" key="2">
    <source>
        <dbReference type="EMBL" id="MFC6044854.1"/>
    </source>
</evidence>
<gene>
    <name evidence="2" type="ORF">ACFPYL_17320</name>
</gene>